<dbReference type="EC" id="6.3.3.2" evidence="5 6"/>
<dbReference type="GO" id="GO:0030272">
    <property type="term" value="F:5-formyltetrahydrofolate cyclo-ligase activity"/>
    <property type="evidence" value="ECO:0007669"/>
    <property type="project" value="UniProtKB-EC"/>
</dbReference>
<feature type="compositionally biased region" description="Low complexity" evidence="7">
    <location>
        <begin position="9"/>
        <end position="22"/>
    </location>
</feature>
<keyword evidence="2 6" id="KW-0547">Nucleotide-binding</keyword>
<dbReference type="PANTHER" id="PTHR23407">
    <property type="entry name" value="ATPASE INHIBITOR/5-FORMYLTETRAHYDROFOLATE CYCLO-LIGASE"/>
    <property type="match status" value="1"/>
</dbReference>
<dbReference type="SUPFAM" id="SSF100950">
    <property type="entry name" value="NagB/RpiA/CoA transferase-like"/>
    <property type="match status" value="1"/>
</dbReference>
<evidence type="ECO:0000256" key="6">
    <source>
        <dbReference type="RuleBase" id="RU361279"/>
    </source>
</evidence>
<dbReference type="InterPro" id="IPR037171">
    <property type="entry name" value="NagB/RpiA_transferase-like"/>
</dbReference>
<comment type="catalytic activity">
    <reaction evidence="4 6">
        <text>(6S)-5-formyl-5,6,7,8-tetrahydrofolate + ATP = (6R)-5,10-methenyltetrahydrofolate + ADP + phosphate</text>
        <dbReference type="Rhea" id="RHEA:10488"/>
        <dbReference type="ChEBI" id="CHEBI:30616"/>
        <dbReference type="ChEBI" id="CHEBI:43474"/>
        <dbReference type="ChEBI" id="CHEBI:57455"/>
        <dbReference type="ChEBI" id="CHEBI:57457"/>
        <dbReference type="ChEBI" id="CHEBI:456216"/>
        <dbReference type="EC" id="6.3.3.2"/>
    </reaction>
</comment>
<dbReference type="OrthoDB" id="2015992at2759"/>
<dbReference type="GO" id="GO:0046872">
    <property type="term" value="F:metal ion binding"/>
    <property type="evidence" value="ECO:0007669"/>
    <property type="project" value="UniProtKB-KW"/>
</dbReference>
<feature type="compositionally biased region" description="Basic and acidic residues" evidence="7">
    <location>
        <begin position="28"/>
        <end position="37"/>
    </location>
</feature>
<keyword evidence="9" id="KW-1185">Reference proteome</keyword>
<dbReference type="Proteomes" id="UP000002630">
    <property type="component" value="Linkage Group LG02"/>
</dbReference>
<dbReference type="GO" id="GO:0035999">
    <property type="term" value="P:tetrahydrofolate interconversion"/>
    <property type="evidence" value="ECO:0007669"/>
    <property type="project" value="TreeGrafter"/>
</dbReference>
<evidence type="ECO:0000256" key="3">
    <source>
        <dbReference type="ARBA" id="ARBA00022840"/>
    </source>
</evidence>
<keyword evidence="3 6" id="KW-0067">ATP-binding</keyword>
<dbReference type="Pfam" id="PF01812">
    <property type="entry name" value="5-FTHF_cyc-lig"/>
    <property type="match status" value="1"/>
</dbReference>
<dbReference type="GO" id="GO:0009396">
    <property type="term" value="P:folic acid-containing compound biosynthetic process"/>
    <property type="evidence" value="ECO:0007669"/>
    <property type="project" value="TreeGrafter"/>
</dbReference>
<evidence type="ECO:0000313" key="8">
    <source>
        <dbReference type="EMBL" id="CBJ30607.1"/>
    </source>
</evidence>
<evidence type="ECO:0000256" key="1">
    <source>
        <dbReference type="ARBA" id="ARBA00010638"/>
    </source>
</evidence>
<dbReference type="eggNOG" id="KOG3093">
    <property type="taxonomic scope" value="Eukaryota"/>
</dbReference>
<comment type="similarity">
    <text evidence="1 6">Belongs to the 5-formyltetrahydrofolate cyclo-ligase family.</text>
</comment>
<dbReference type="OMA" id="STIYPCQ"/>
<protein>
    <recommendedName>
        <fullName evidence="5 6">5-formyltetrahydrofolate cyclo-ligase</fullName>
        <ecNumber evidence="5 6">6.3.3.2</ecNumber>
    </recommendedName>
</protein>
<dbReference type="STRING" id="2880.D7FQL2"/>
<dbReference type="InterPro" id="IPR024185">
    <property type="entry name" value="FTHF_cligase-like_sf"/>
</dbReference>
<comment type="cofactor">
    <cofactor evidence="6">
        <name>Mg(2+)</name>
        <dbReference type="ChEBI" id="CHEBI:18420"/>
    </cofactor>
</comment>
<dbReference type="GO" id="GO:0005524">
    <property type="term" value="F:ATP binding"/>
    <property type="evidence" value="ECO:0007669"/>
    <property type="project" value="UniProtKB-KW"/>
</dbReference>
<keyword evidence="6" id="KW-0460">Magnesium</keyword>
<evidence type="ECO:0000256" key="5">
    <source>
        <dbReference type="ARBA" id="ARBA00038966"/>
    </source>
</evidence>
<dbReference type="EMBL" id="FN648380">
    <property type="protein sequence ID" value="CBJ30607.1"/>
    <property type="molecule type" value="Genomic_DNA"/>
</dbReference>
<evidence type="ECO:0000313" key="9">
    <source>
        <dbReference type="Proteomes" id="UP000002630"/>
    </source>
</evidence>
<dbReference type="GO" id="GO:0005739">
    <property type="term" value="C:mitochondrion"/>
    <property type="evidence" value="ECO:0007669"/>
    <property type="project" value="TreeGrafter"/>
</dbReference>
<evidence type="ECO:0000256" key="2">
    <source>
        <dbReference type="ARBA" id="ARBA00022741"/>
    </source>
</evidence>
<reference evidence="8 9" key="1">
    <citation type="journal article" date="2010" name="Nature">
        <title>The Ectocarpus genome and the independent evolution of multicellularity in brown algae.</title>
        <authorList>
            <person name="Cock J.M."/>
            <person name="Sterck L."/>
            <person name="Rouze P."/>
            <person name="Scornet D."/>
            <person name="Allen A.E."/>
            <person name="Amoutzias G."/>
            <person name="Anthouard V."/>
            <person name="Artiguenave F."/>
            <person name="Aury J.M."/>
            <person name="Badger J.H."/>
            <person name="Beszteri B."/>
            <person name="Billiau K."/>
            <person name="Bonnet E."/>
            <person name="Bothwell J.H."/>
            <person name="Bowler C."/>
            <person name="Boyen C."/>
            <person name="Brownlee C."/>
            <person name="Carrano C.J."/>
            <person name="Charrier B."/>
            <person name="Cho G.Y."/>
            <person name="Coelho S.M."/>
            <person name="Collen J."/>
            <person name="Corre E."/>
            <person name="Da Silva C."/>
            <person name="Delage L."/>
            <person name="Delaroque N."/>
            <person name="Dittami S.M."/>
            <person name="Doulbeau S."/>
            <person name="Elias M."/>
            <person name="Farnham G."/>
            <person name="Gachon C.M."/>
            <person name="Gschloessl B."/>
            <person name="Heesch S."/>
            <person name="Jabbari K."/>
            <person name="Jubin C."/>
            <person name="Kawai H."/>
            <person name="Kimura K."/>
            <person name="Kloareg B."/>
            <person name="Kupper F.C."/>
            <person name="Lang D."/>
            <person name="Le Bail A."/>
            <person name="Leblanc C."/>
            <person name="Lerouge P."/>
            <person name="Lohr M."/>
            <person name="Lopez P.J."/>
            <person name="Martens C."/>
            <person name="Maumus F."/>
            <person name="Michel G."/>
            <person name="Miranda-Saavedra D."/>
            <person name="Morales J."/>
            <person name="Moreau H."/>
            <person name="Motomura T."/>
            <person name="Nagasato C."/>
            <person name="Napoli C.A."/>
            <person name="Nelson D.R."/>
            <person name="Nyvall-Collen P."/>
            <person name="Peters A.F."/>
            <person name="Pommier C."/>
            <person name="Potin P."/>
            <person name="Poulain J."/>
            <person name="Quesneville H."/>
            <person name="Read B."/>
            <person name="Rensing S.A."/>
            <person name="Ritter A."/>
            <person name="Rousvoal S."/>
            <person name="Samanta M."/>
            <person name="Samson G."/>
            <person name="Schroeder D.C."/>
            <person name="Segurens B."/>
            <person name="Strittmatter M."/>
            <person name="Tonon T."/>
            <person name="Tregear J.W."/>
            <person name="Valentin K."/>
            <person name="von Dassow P."/>
            <person name="Yamagishi T."/>
            <person name="Van de Peer Y."/>
            <person name="Wincker P."/>
        </authorList>
    </citation>
    <scope>NUCLEOTIDE SEQUENCE [LARGE SCALE GENOMIC DNA]</scope>
    <source>
        <strain evidence="9">Ec32 / CCAP1310/4</strain>
    </source>
</reference>
<proteinExistence type="inferred from homology"/>
<evidence type="ECO:0000256" key="4">
    <source>
        <dbReference type="ARBA" id="ARBA00036539"/>
    </source>
</evidence>
<evidence type="ECO:0000256" key="7">
    <source>
        <dbReference type="SAM" id="MobiDB-lite"/>
    </source>
</evidence>
<gene>
    <name evidence="8" type="ORF">Esi_0203_0046</name>
</gene>
<dbReference type="NCBIfam" id="TIGR02727">
    <property type="entry name" value="MTHFS_bact"/>
    <property type="match status" value="1"/>
</dbReference>
<dbReference type="InterPro" id="IPR002698">
    <property type="entry name" value="FTHF_cligase"/>
</dbReference>
<dbReference type="AlphaFoldDB" id="D7FQL2"/>
<feature type="region of interest" description="Disordered" evidence="7">
    <location>
        <begin position="1"/>
        <end position="38"/>
    </location>
</feature>
<dbReference type="PANTHER" id="PTHR23407:SF1">
    <property type="entry name" value="5-FORMYLTETRAHYDROFOLATE CYCLO-LIGASE"/>
    <property type="match status" value="1"/>
</dbReference>
<keyword evidence="6" id="KW-0479">Metal-binding</keyword>
<dbReference type="Gene3D" id="3.40.50.10420">
    <property type="entry name" value="NagB/RpiA/CoA transferase-like"/>
    <property type="match status" value="1"/>
</dbReference>
<organism evidence="8 9">
    <name type="scientific">Ectocarpus siliculosus</name>
    <name type="common">Brown alga</name>
    <name type="synonym">Conferva siliculosa</name>
    <dbReference type="NCBI Taxonomy" id="2880"/>
    <lineage>
        <taxon>Eukaryota</taxon>
        <taxon>Sar</taxon>
        <taxon>Stramenopiles</taxon>
        <taxon>Ochrophyta</taxon>
        <taxon>PX clade</taxon>
        <taxon>Phaeophyceae</taxon>
        <taxon>Ectocarpales</taxon>
        <taxon>Ectocarpaceae</taxon>
        <taxon>Ectocarpus</taxon>
    </lineage>
</organism>
<dbReference type="InParanoid" id="D7FQL2"/>
<dbReference type="EMBL" id="FN649727">
    <property type="protein sequence ID" value="CBJ30607.1"/>
    <property type="molecule type" value="Genomic_DNA"/>
</dbReference>
<accession>D7FQL2</accession>
<name>D7FQL2_ECTSI</name>
<sequence>MSSTGGGPAAAAHPAVPEASSGVGVGGKGKDVREQKKALRKRIKSELKQMSDEAVGVASAAVAERLLSFPQLQQQEGGDGGGAVSVYLSMPKELGTSAIVSGLFKRGKKVYIPKVLGAASADMRMFPVRSEEEVASFPLTKWKISEPSEELVFSREDGVTEGDISVIIVPAVALDPTCNRLGHGRGHYDCFFERVNKASMDKGRPPPVTIGVCFDEQVVDCIPTESTDVRLDFVLTPTRTFRRDAEGVDDVSGPPC</sequence>